<evidence type="ECO:0000259" key="1">
    <source>
        <dbReference type="Pfam" id="PF08984"/>
    </source>
</evidence>
<dbReference type="EMBL" id="BARV01018728">
    <property type="protein sequence ID" value="GAI22943.1"/>
    <property type="molecule type" value="Genomic_DNA"/>
</dbReference>
<dbReference type="Pfam" id="PF08984">
    <property type="entry name" value="DUF1858"/>
    <property type="match status" value="1"/>
</dbReference>
<sequence length="68" mass="7440">MAEDAITEDMNIKEVIDKYPETLSVFAKYNMGCIGCIAASFEKISDIAAVHGIDVKTFVKDLNAAIQK</sequence>
<comment type="caution">
    <text evidence="2">The sequence shown here is derived from an EMBL/GenBank/DDBJ whole genome shotgun (WGS) entry which is preliminary data.</text>
</comment>
<evidence type="ECO:0000313" key="2">
    <source>
        <dbReference type="EMBL" id="GAI22943.1"/>
    </source>
</evidence>
<dbReference type="InterPro" id="IPR023883">
    <property type="entry name" value="CHP03980_redox-disulphide"/>
</dbReference>
<organism evidence="2">
    <name type="scientific">marine sediment metagenome</name>
    <dbReference type="NCBI Taxonomy" id="412755"/>
    <lineage>
        <taxon>unclassified sequences</taxon>
        <taxon>metagenomes</taxon>
        <taxon>ecological metagenomes</taxon>
    </lineage>
</organism>
<dbReference type="SUPFAM" id="SSF140683">
    <property type="entry name" value="SP0561-like"/>
    <property type="match status" value="1"/>
</dbReference>
<name>X1LV36_9ZZZZ</name>
<accession>X1LV36</accession>
<proteinExistence type="predicted"/>
<dbReference type="Gene3D" id="1.10.3910.10">
    <property type="entry name" value="SP0561-like"/>
    <property type="match status" value="1"/>
</dbReference>
<dbReference type="InterPro" id="IPR038062">
    <property type="entry name" value="ScdA-like_N_sf"/>
</dbReference>
<dbReference type="InterPro" id="IPR015077">
    <property type="entry name" value="DUF1858"/>
</dbReference>
<dbReference type="PANTHER" id="PTHR39341:SF1">
    <property type="entry name" value="DUF1858 DOMAIN-CONTAINING PROTEIN"/>
    <property type="match status" value="1"/>
</dbReference>
<dbReference type="NCBIfam" id="TIGR03980">
    <property type="entry name" value="prismane_assoc"/>
    <property type="match status" value="1"/>
</dbReference>
<reference evidence="2" key="1">
    <citation type="journal article" date="2014" name="Front. Microbiol.">
        <title>High frequency of phylogenetically diverse reductive dehalogenase-homologous genes in deep subseafloor sedimentary metagenomes.</title>
        <authorList>
            <person name="Kawai M."/>
            <person name="Futagami T."/>
            <person name="Toyoda A."/>
            <person name="Takaki Y."/>
            <person name="Nishi S."/>
            <person name="Hori S."/>
            <person name="Arai W."/>
            <person name="Tsubouchi T."/>
            <person name="Morono Y."/>
            <person name="Uchiyama I."/>
            <person name="Ito T."/>
            <person name="Fujiyama A."/>
            <person name="Inagaki F."/>
            <person name="Takami H."/>
        </authorList>
    </citation>
    <scope>NUCLEOTIDE SEQUENCE</scope>
    <source>
        <strain evidence="2">Expedition CK06-06</strain>
    </source>
</reference>
<dbReference type="PANTHER" id="PTHR39341">
    <property type="entry name" value="BSL7085 PROTEIN"/>
    <property type="match status" value="1"/>
</dbReference>
<dbReference type="AlphaFoldDB" id="X1LV36"/>
<feature type="domain" description="DUF1858" evidence="1">
    <location>
        <begin position="6"/>
        <end position="59"/>
    </location>
</feature>
<gene>
    <name evidence="2" type="ORF">S06H3_31607</name>
</gene>
<protein>
    <recommendedName>
        <fullName evidence="1">DUF1858 domain-containing protein</fullName>
    </recommendedName>
</protein>